<dbReference type="EC" id="2.8.2.-" evidence="9"/>
<dbReference type="InterPro" id="IPR005331">
    <property type="entry name" value="Sulfotransferase"/>
</dbReference>
<gene>
    <name evidence="11 12" type="primary">LOC109470799</name>
</gene>
<dbReference type="Pfam" id="PF03567">
    <property type="entry name" value="Sulfotransfer_2"/>
    <property type="match status" value="1"/>
</dbReference>
<keyword evidence="9" id="KW-0119">Carbohydrate metabolism</keyword>
<comment type="similarity">
    <text evidence="2 9">Belongs to the sulfotransferase 2 family.</text>
</comment>
<evidence type="ECO:0000256" key="2">
    <source>
        <dbReference type="ARBA" id="ARBA00006339"/>
    </source>
</evidence>
<comment type="subcellular location">
    <subcellularLocation>
        <location evidence="1 9">Golgi apparatus membrane</location>
        <topology evidence="1 9">Single-pass type II membrane protein</topology>
    </subcellularLocation>
</comment>
<keyword evidence="4 9" id="KW-0812">Transmembrane</keyword>
<evidence type="ECO:0000256" key="7">
    <source>
        <dbReference type="ARBA" id="ARBA00023136"/>
    </source>
</evidence>
<dbReference type="AlphaFoldDB" id="A0A6P4Z2Y9"/>
<evidence type="ECO:0000256" key="6">
    <source>
        <dbReference type="ARBA" id="ARBA00023034"/>
    </source>
</evidence>
<dbReference type="GO" id="GO:0008146">
    <property type="term" value="F:sulfotransferase activity"/>
    <property type="evidence" value="ECO:0007669"/>
    <property type="project" value="InterPro"/>
</dbReference>
<dbReference type="PANTHER" id="PTHR12137">
    <property type="entry name" value="CARBOHYDRATE SULFOTRANSFERASE"/>
    <property type="match status" value="1"/>
</dbReference>
<dbReference type="GeneID" id="109470799"/>
<keyword evidence="7 9" id="KW-0472">Membrane</keyword>
<organism evidence="10 11">
    <name type="scientific">Branchiostoma belcheri</name>
    <name type="common">Amphioxus</name>
    <dbReference type="NCBI Taxonomy" id="7741"/>
    <lineage>
        <taxon>Eukaryota</taxon>
        <taxon>Metazoa</taxon>
        <taxon>Chordata</taxon>
        <taxon>Cephalochordata</taxon>
        <taxon>Leptocardii</taxon>
        <taxon>Amphioxiformes</taxon>
        <taxon>Branchiostomatidae</taxon>
        <taxon>Branchiostoma</taxon>
    </lineage>
</organism>
<evidence type="ECO:0000313" key="11">
    <source>
        <dbReference type="RefSeq" id="XP_019625437.1"/>
    </source>
</evidence>
<accession>A0A6P4Z2Y9</accession>
<dbReference type="GO" id="GO:0016051">
    <property type="term" value="P:carbohydrate biosynthetic process"/>
    <property type="evidence" value="ECO:0007669"/>
    <property type="project" value="InterPro"/>
</dbReference>
<keyword evidence="6 9" id="KW-0333">Golgi apparatus</keyword>
<evidence type="ECO:0000313" key="12">
    <source>
        <dbReference type="RefSeq" id="XP_019625438.1"/>
    </source>
</evidence>
<evidence type="ECO:0000313" key="10">
    <source>
        <dbReference type="Proteomes" id="UP000515135"/>
    </source>
</evidence>
<dbReference type="KEGG" id="bbel:109470799"/>
<protein>
    <recommendedName>
        <fullName evidence="9">Carbohydrate sulfotransferase</fullName>
        <ecNumber evidence="9">2.8.2.-</ecNumber>
    </recommendedName>
</protein>
<keyword evidence="8 9" id="KW-0325">Glycoprotein</keyword>
<keyword evidence="3 9" id="KW-0808">Transferase</keyword>
<evidence type="ECO:0000256" key="4">
    <source>
        <dbReference type="ARBA" id="ARBA00022692"/>
    </source>
</evidence>
<dbReference type="GO" id="GO:0000139">
    <property type="term" value="C:Golgi membrane"/>
    <property type="evidence" value="ECO:0007669"/>
    <property type="project" value="UniProtKB-SubCell"/>
</dbReference>
<dbReference type="PANTHER" id="PTHR12137:SF33">
    <property type="entry name" value="CARBOHYDRATE SULFOTRANSFERASE 14"/>
    <property type="match status" value="1"/>
</dbReference>
<dbReference type="RefSeq" id="XP_019625437.1">
    <property type="nucleotide sequence ID" value="XM_019769878.1"/>
</dbReference>
<proteinExistence type="inferred from homology"/>
<dbReference type="Proteomes" id="UP000515135">
    <property type="component" value="Unplaced"/>
</dbReference>
<dbReference type="RefSeq" id="XP_019625438.1">
    <property type="nucleotide sequence ID" value="XM_019769879.1"/>
</dbReference>
<evidence type="ECO:0000256" key="3">
    <source>
        <dbReference type="ARBA" id="ARBA00022679"/>
    </source>
</evidence>
<keyword evidence="10" id="KW-1185">Reference proteome</keyword>
<dbReference type="OrthoDB" id="10054779at2759"/>
<keyword evidence="5 9" id="KW-1133">Transmembrane helix</keyword>
<reference evidence="11 12" key="1">
    <citation type="submission" date="2025-04" db="UniProtKB">
        <authorList>
            <consortium name="RefSeq"/>
        </authorList>
    </citation>
    <scope>IDENTIFICATION</scope>
    <source>
        <tissue evidence="11 12">Gonad</tissue>
    </source>
</reference>
<dbReference type="InterPro" id="IPR018011">
    <property type="entry name" value="Carb_sulfotrans_8-10"/>
</dbReference>
<evidence type="ECO:0000256" key="1">
    <source>
        <dbReference type="ARBA" id="ARBA00004323"/>
    </source>
</evidence>
<keyword evidence="9" id="KW-0735">Signal-anchor</keyword>
<name>A0A6P4Z2Y9_BRABE</name>
<feature type="transmembrane region" description="Helical" evidence="9">
    <location>
        <begin position="17"/>
        <end position="36"/>
    </location>
</feature>
<evidence type="ECO:0000256" key="9">
    <source>
        <dbReference type="RuleBase" id="RU364020"/>
    </source>
</evidence>
<sequence length="346" mass="40104">MLTKKTFQHLLTRTPRILTLCVILMLLLTNLFLYILDEFPSTSTIKLDKTKKNFTDVSLEESERRSGRNLLKENCRTRSEASMTPLSQVLRNLVVIDRYKVLYCRAGKTGSWTTLQLLYNLELNTNISRHEVRKLALEKPLPVLSDFSEKDIQLRLATYKKFLVARNPLERMASVWSGFFATYPWFGWNEKYQSMMETICPNTTAKKVVCDRVTEIKGIGNQTHQLVPFRAFAKAVAAAGNITKFSNPHWTPINKICSPCLLQYDFVAHTESLAEDLRTFFQIVGVAEKNNIFPQKRTRIGDKMLLEVFKKVPIEDIYRIGERYKDEYAFFGYSFEDDLQKLIHVG</sequence>
<evidence type="ECO:0000256" key="5">
    <source>
        <dbReference type="ARBA" id="ARBA00022989"/>
    </source>
</evidence>
<evidence type="ECO:0000256" key="8">
    <source>
        <dbReference type="ARBA" id="ARBA00023180"/>
    </source>
</evidence>